<name>A0A8T0H4W0_CERPU</name>
<keyword evidence="3" id="KW-1185">Reference proteome</keyword>
<proteinExistence type="predicted"/>
<gene>
    <name evidence="2" type="ORF">KC19_7G054500</name>
</gene>
<reference evidence="2" key="1">
    <citation type="submission" date="2020-06" db="EMBL/GenBank/DDBJ databases">
        <title>WGS assembly of Ceratodon purpureus strain R40.</title>
        <authorList>
            <person name="Carey S.B."/>
            <person name="Jenkins J."/>
            <person name="Shu S."/>
            <person name="Lovell J.T."/>
            <person name="Sreedasyam A."/>
            <person name="Maumus F."/>
            <person name="Tiley G.P."/>
            <person name="Fernandez-Pozo N."/>
            <person name="Barry K."/>
            <person name="Chen C."/>
            <person name="Wang M."/>
            <person name="Lipzen A."/>
            <person name="Daum C."/>
            <person name="Saski C.A."/>
            <person name="Payton A.C."/>
            <person name="Mcbreen J.C."/>
            <person name="Conrad R.E."/>
            <person name="Kollar L.M."/>
            <person name="Olsson S."/>
            <person name="Huttunen S."/>
            <person name="Landis J.B."/>
            <person name="Wickett N.J."/>
            <person name="Johnson M.G."/>
            <person name="Rensing S.A."/>
            <person name="Grimwood J."/>
            <person name="Schmutz J."/>
            <person name="Mcdaniel S.F."/>
        </authorList>
    </citation>
    <scope>NUCLEOTIDE SEQUENCE</scope>
    <source>
        <strain evidence="2">R40</strain>
    </source>
</reference>
<sequence length="100" mass="10846">MDPCRPTLVTTPSQRPHRSSSKCLHAASSATPTLAKLVELSAPQYWYIFSSSSSNTSSDNCDSSFSSCYTRAACIDHCPVPSSVHHHPRLVITPTFPVPV</sequence>
<dbReference type="EMBL" id="CM026428">
    <property type="protein sequence ID" value="KAG0566313.1"/>
    <property type="molecule type" value="Genomic_DNA"/>
</dbReference>
<comment type="caution">
    <text evidence="2">The sequence shown here is derived from an EMBL/GenBank/DDBJ whole genome shotgun (WGS) entry which is preliminary data.</text>
</comment>
<dbReference type="AlphaFoldDB" id="A0A8T0H4W0"/>
<protein>
    <submittedName>
        <fullName evidence="2">Uncharacterized protein</fullName>
    </submittedName>
</protein>
<accession>A0A8T0H4W0</accession>
<evidence type="ECO:0000313" key="2">
    <source>
        <dbReference type="EMBL" id="KAG0566313.1"/>
    </source>
</evidence>
<evidence type="ECO:0000256" key="1">
    <source>
        <dbReference type="SAM" id="MobiDB-lite"/>
    </source>
</evidence>
<feature type="region of interest" description="Disordered" evidence="1">
    <location>
        <begin position="1"/>
        <end position="22"/>
    </location>
</feature>
<organism evidence="2 3">
    <name type="scientific">Ceratodon purpureus</name>
    <name type="common">Fire moss</name>
    <name type="synonym">Dicranum purpureum</name>
    <dbReference type="NCBI Taxonomy" id="3225"/>
    <lineage>
        <taxon>Eukaryota</taxon>
        <taxon>Viridiplantae</taxon>
        <taxon>Streptophyta</taxon>
        <taxon>Embryophyta</taxon>
        <taxon>Bryophyta</taxon>
        <taxon>Bryophytina</taxon>
        <taxon>Bryopsida</taxon>
        <taxon>Dicranidae</taxon>
        <taxon>Pseudoditrichales</taxon>
        <taxon>Ditrichaceae</taxon>
        <taxon>Ceratodon</taxon>
    </lineage>
</organism>
<evidence type="ECO:0000313" key="3">
    <source>
        <dbReference type="Proteomes" id="UP000822688"/>
    </source>
</evidence>
<dbReference type="Proteomes" id="UP000822688">
    <property type="component" value="Chromosome 7"/>
</dbReference>